<protein>
    <submittedName>
        <fullName evidence="1">Uncharacterized protein</fullName>
    </submittedName>
</protein>
<name>A0A644XDL9_9ZZZZ</name>
<comment type="caution">
    <text evidence="1">The sequence shown here is derived from an EMBL/GenBank/DDBJ whole genome shotgun (WGS) entry which is preliminary data.</text>
</comment>
<gene>
    <name evidence="1" type="ORF">SDC9_60657</name>
</gene>
<evidence type="ECO:0000313" key="1">
    <source>
        <dbReference type="EMBL" id="MPM14295.1"/>
    </source>
</evidence>
<organism evidence="1">
    <name type="scientific">bioreactor metagenome</name>
    <dbReference type="NCBI Taxonomy" id="1076179"/>
    <lineage>
        <taxon>unclassified sequences</taxon>
        <taxon>metagenomes</taxon>
        <taxon>ecological metagenomes</taxon>
    </lineage>
</organism>
<reference evidence="1" key="1">
    <citation type="submission" date="2019-08" db="EMBL/GenBank/DDBJ databases">
        <authorList>
            <person name="Kucharzyk K."/>
            <person name="Murdoch R.W."/>
            <person name="Higgins S."/>
            <person name="Loffler F."/>
        </authorList>
    </citation>
    <scope>NUCLEOTIDE SEQUENCE</scope>
</reference>
<accession>A0A644XDL9</accession>
<sequence>MKFVKEPSRNGVVIPNAALRLSELDGVPLELHTLTNAAVVISGEMDAMELIRTADSLNDVASKLLLQLARDCGHCDCCGDPGEACELLRDPETPDILVPVWALEEADIPRDAKLTCEVNEDSGEICVRQADYDFDLTDVPLPILDFLRSCGVCLEALEDRLMDERVVYGK</sequence>
<proteinExistence type="predicted"/>
<dbReference type="AlphaFoldDB" id="A0A644XDL9"/>
<dbReference type="EMBL" id="VSSQ01002256">
    <property type="protein sequence ID" value="MPM14295.1"/>
    <property type="molecule type" value="Genomic_DNA"/>
</dbReference>